<dbReference type="GO" id="GO:0007099">
    <property type="term" value="P:centriole replication"/>
    <property type="evidence" value="ECO:0007669"/>
    <property type="project" value="EnsemblMetazoa"/>
</dbReference>
<gene>
    <name evidence="3" type="primary">Dyak\GE12438</name>
    <name evidence="3" type="synonym">dyak_GLEANR_12692</name>
    <name evidence="3" type="synonym">GE12438</name>
    <name evidence="3" type="ORF">Dyak_GE12438</name>
</gene>
<protein>
    <recommendedName>
        <fullName evidence="2">Rotatin N-terminal domain-containing protein</fullName>
    </recommendedName>
</protein>
<feature type="domain" description="Rotatin N-terminal" evidence="2">
    <location>
        <begin position="25"/>
        <end position="125"/>
    </location>
</feature>
<evidence type="ECO:0000313" key="3">
    <source>
        <dbReference type="EMBL" id="EDW90794.2"/>
    </source>
</evidence>
<dbReference type="KEGG" id="dya:Dyak_GE12438"/>
<sequence>MSIKQSLALQLAEAQLTKLTSDSEEIRLRALDQIETRFIRCLQLGEPIQFKPVLLLKQLIRWFGYTPPLVPDRVLAMIMELLRSEYAPAVIRKIPYERLKTELEKVRRVLRNLESKRICELLDDLSLLLLEKYKIDLVTPSASSLSSINITSQETDSAAISSNQMYANLKPEDYEPAWSRPGPDDVATMKSMIDLPRNGVTNALELHVQLTHLIIRMGDYPVEYFLQSPFIFLHLVQLQMRKDGCLLQVNRALIAWLRQLQQRILLRRNTLSYAASFDPPTRPKQLKVGSALEILLDNCTTLISPILLSCTSDNWHIMELTVEVVRTYDVLSSKVSSVGTARIADIVKKLLAYCNSVEGSNMTQLLNSLRIPRLQSLIFNGLLHDTMALNITYDANLDRRYAKSLIQPIVLDSAYLSCMPERMKSLSSLISSLSSEPSADEQQLIKLKRAYSVALNQLNQNTKVTGSLLIQKHRQVCLVIVQLGSETLIKQLFNAIVECTSFYADNTKLRNDAEVLLYTLIDLPDYKLRTLVYHLMLRSNVAHFQSLMNKTDYVTGCNSADLVRQHILGVPVNDQMLRRVILQSWETEASEHMQQWCIDFPIMIIKVISMLPAQDFITAFQLVLPVLPLLICRSVTNKPLHNVLWYLFEPDTSRLDPPLMLRGYVFFMFHPIIKIRSEATTSIAYVMQCQDNANRYKPTANDVPIEQLANDLCLIQPPVSYKSIFIECSDEQFQGQRSLDALIRLLQAKDIKPNIRKSTMTQLNVLLQNWRACEDFSTKDDGYGLILETLHNALKKDSDSNPTDILLPTVSILMKLLFYDAGFRKKVANTFEVYMCLLRALFTLPYEAQLRQDVSLCLFQMLFHNFITSTEDKLVLDVDFGPMILPVTYEVEAKVVPTAATEGLALQQKLEDTHFGGDKVRAAQHWRLYTAYRVCQGPSRITLSSVQAVDIRESLKIKMPDLALVRASDLDEQLGYQLVVAENCSNHEDLQQIVTLIQLFLVVLRNSISEAVAENLWKVIHKYIRVAPGNEADGELYKSLLDLCVTCIRLCQPQVMAGLNYALETDHHHSFHLLLHDRLISLDKLYLISQCLMQLLINELSDAPMNWHGKFFMQLSALAKTHFELRQLQHVRCMLRILRLLSERDLKLSDLQLTNYSQHFIQLSSNLRTSTQTGAEWQRDCLYIICQLQMHLLYQQPKATTKASITSEVGASHKVVRYFLTLCGHGDSEVRALSWVSMANWITSCGSEIVNILPRLDFLPGGLPACCLTTLMDVHEQMLVRELAGRVFVMLMPIIGAESSFELLRNHDFLKTAYNSIKAIHDTPWMFEEAVGERHSCEVISCYVAICTKMVALNPEWCATLCGHSFMTGLSDVMKTLQSQVPCSIPLVELCASQICELYSMFYSDNFEFLQRTICRDSVFMQNYLTLINDVLNLECPEYMVIPLFKMFLIFCTDSNSNSFLIDQIKNQPSLFMDFFLFGLHVILIDSSFQRFTLSTLALVFIKAQTAADNKSMLRELEQYELPYNDLPTDKEDFGMNNKHELVSNKKQVKSPCMQNDSNYSEGDKQSPNHASQTINAAILIYHRLDQLFDRYYLSKSFNFLETPVVGQVQVCEALGGLLKVSPWALKASGQLKLLDRVVHILDNFLNDEKIGNAAVYVKRVGAHKAQSILSNLLVLINMLSHWHSSPNSVITQSSMATKMVRIIIRIWPWLSHSQHLKKITVQLIMFLTEHSFEMCKQISLLQSGHAQSLLHLMARVADFETTKKENPNKEPSLNMVPALRVMGNCCSCAEGRLSLSKMNLLDMFDTILPASQSCTHGTKVRPPVLIAWLGFWEVFSRYDVGGKACHLQSLINTVRRTPPLNQKRILCLRILRNMCFFNGNRNQLVELADFINLLRDILELKVQKEPSSEDKELNSFEEHRLAVLMLWKLFGFGAKYKGMLRGTKLFKLLIGLRVELSVVYSQKMNKYTGIPYAKDLAELLEKLMESMRQ</sequence>
<evidence type="ECO:0000313" key="4">
    <source>
        <dbReference type="Proteomes" id="UP000002282"/>
    </source>
</evidence>
<evidence type="ECO:0000256" key="1">
    <source>
        <dbReference type="SAM" id="MobiDB-lite"/>
    </source>
</evidence>
<dbReference type="EMBL" id="CM000158">
    <property type="protein sequence ID" value="EDW90794.2"/>
    <property type="molecule type" value="Genomic_DNA"/>
</dbReference>
<dbReference type="PANTHER" id="PTHR31691">
    <property type="entry name" value="ROTATIN"/>
    <property type="match status" value="1"/>
</dbReference>
<dbReference type="HOGENOM" id="CLU_232193_0_0_1"/>
<dbReference type="InterPro" id="IPR030791">
    <property type="entry name" value="Rotatin"/>
</dbReference>
<reference evidence="3 4" key="2">
    <citation type="journal article" date="2007" name="PLoS Biol.">
        <title>Principles of genome evolution in the Drosophila melanogaster species group.</title>
        <authorList>
            <person name="Ranz J.M."/>
            <person name="Maurin D."/>
            <person name="Chan Y.S."/>
            <person name="von Grotthuss M."/>
            <person name="Hillier L.W."/>
            <person name="Roote J."/>
            <person name="Ashburner M."/>
            <person name="Bergman C.M."/>
        </authorList>
    </citation>
    <scope>NUCLEOTIDE SEQUENCE [LARGE SCALE GENOMIC DNA]</scope>
    <source>
        <strain evidence="4">Tai18E2 / Tucson 14021-0261.01</strain>
    </source>
</reference>
<organism evidence="3 4">
    <name type="scientific">Drosophila yakuba</name>
    <name type="common">Fruit fly</name>
    <dbReference type="NCBI Taxonomy" id="7245"/>
    <lineage>
        <taxon>Eukaryota</taxon>
        <taxon>Metazoa</taxon>
        <taxon>Ecdysozoa</taxon>
        <taxon>Arthropoda</taxon>
        <taxon>Hexapoda</taxon>
        <taxon>Insecta</taxon>
        <taxon>Pterygota</taxon>
        <taxon>Neoptera</taxon>
        <taxon>Endopterygota</taxon>
        <taxon>Diptera</taxon>
        <taxon>Brachycera</taxon>
        <taxon>Muscomorpha</taxon>
        <taxon>Ephydroidea</taxon>
        <taxon>Drosophilidae</taxon>
        <taxon>Drosophila</taxon>
        <taxon>Sophophora</taxon>
    </lineage>
</organism>
<feature type="region of interest" description="Disordered" evidence="1">
    <location>
        <begin position="1548"/>
        <end position="1569"/>
    </location>
</feature>
<keyword evidence="4" id="KW-1185">Reference proteome</keyword>
<proteinExistence type="predicted"/>
<dbReference type="GO" id="GO:0036064">
    <property type="term" value="C:ciliary basal body"/>
    <property type="evidence" value="ECO:0007669"/>
    <property type="project" value="EnsemblMetazoa"/>
</dbReference>
<evidence type="ECO:0000259" key="2">
    <source>
        <dbReference type="Pfam" id="PF14726"/>
    </source>
</evidence>
<dbReference type="GO" id="GO:0032053">
    <property type="term" value="P:ciliary basal body organization"/>
    <property type="evidence" value="ECO:0007669"/>
    <property type="project" value="EnsemblMetazoa"/>
</dbReference>
<dbReference type="Pfam" id="PF14726">
    <property type="entry name" value="RTTN_N"/>
    <property type="match status" value="1"/>
</dbReference>
<dbReference type="eggNOG" id="ENOG502QPM7">
    <property type="taxonomic scope" value="Eukaryota"/>
</dbReference>
<dbReference type="GO" id="GO:0005813">
    <property type="term" value="C:centrosome"/>
    <property type="evidence" value="ECO:0007669"/>
    <property type="project" value="InterPro"/>
</dbReference>
<dbReference type="GO" id="GO:0005814">
    <property type="term" value="C:centriole"/>
    <property type="evidence" value="ECO:0007669"/>
    <property type="project" value="EnsemblMetazoa"/>
</dbReference>
<name>B4P5D2_DROYA</name>
<dbReference type="GO" id="GO:0010457">
    <property type="term" value="P:centriole-centriole cohesion"/>
    <property type="evidence" value="ECO:0007669"/>
    <property type="project" value="EnsemblMetazoa"/>
</dbReference>
<dbReference type="OrthoDB" id="428850at2759"/>
<dbReference type="Proteomes" id="UP000002282">
    <property type="component" value="Chromosome 2R"/>
</dbReference>
<dbReference type="InterPro" id="IPR029249">
    <property type="entry name" value="Rotatin_N"/>
</dbReference>
<reference evidence="3 4" key="1">
    <citation type="journal article" date="2007" name="Nature">
        <title>Evolution of genes and genomes on the Drosophila phylogeny.</title>
        <authorList>
            <consortium name="Drosophila 12 Genomes Consortium"/>
            <person name="Clark A.G."/>
            <person name="Eisen M.B."/>
            <person name="Smith D.R."/>
            <person name="Bergman C.M."/>
            <person name="Oliver B."/>
            <person name="Markow T.A."/>
            <person name="Kaufman T.C."/>
            <person name="Kellis M."/>
            <person name="Gelbart W."/>
            <person name="Iyer V.N."/>
            <person name="Pollard D.A."/>
            <person name="Sackton T.B."/>
            <person name="Larracuente A.M."/>
            <person name="Singh N.D."/>
            <person name="Abad J.P."/>
            <person name="Abt D.N."/>
            <person name="Adryan B."/>
            <person name="Aguade M."/>
            <person name="Akashi H."/>
            <person name="Anderson W.W."/>
            <person name="Aquadro C.F."/>
            <person name="Ardell D.H."/>
            <person name="Arguello R."/>
            <person name="Artieri C.G."/>
            <person name="Barbash D.A."/>
            <person name="Barker D."/>
            <person name="Barsanti P."/>
            <person name="Batterham P."/>
            <person name="Batzoglou S."/>
            <person name="Begun D."/>
            <person name="Bhutkar A."/>
            <person name="Blanco E."/>
            <person name="Bosak S.A."/>
            <person name="Bradley R.K."/>
            <person name="Brand A.D."/>
            <person name="Brent M.R."/>
            <person name="Brooks A.N."/>
            <person name="Brown R.H."/>
            <person name="Butlin R.K."/>
            <person name="Caggese C."/>
            <person name="Calvi B.R."/>
            <person name="Bernardo de Carvalho A."/>
            <person name="Caspi A."/>
            <person name="Castrezana S."/>
            <person name="Celniker S.E."/>
            <person name="Chang J.L."/>
            <person name="Chapple C."/>
            <person name="Chatterji S."/>
            <person name="Chinwalla A."/>
            <person name="Civetta A."/>
            <person name="Clifton S.W."/>
            <person name="Comeron J.M."/>
            <person name="Costello J.C."/>
            <person name="Coyne J.A."/>
            <person name="Daub J."/>
            <person name="David R.G."/>
            <person name="Delcher A.L."/>
            <person name="Delehaunty K."/>
            <person name="Do C.B."/>
            <person name="Ebling H."/>
            <person name="Edwards K."/>
            <person name="Eickbush T."/>
            <person name="Evans J.D."/>
            <person name="Filipski A."/>
            <person name="Findeiss S."/>
            <person name="Freyhult E."/>
            <person name="Fulton L."/>
            <person name="Fulton R."/>
            <person name="Garcia A.C."/>
            <person name="Gardiner A."/>
            <person name="Garfield D.A."/>
            <person name="Garvin B.E."/>
            <person name="Gibson G."/>
            <person name="Gilbert D."/>
            <person name="Gnerre S."/>
            <person name="Godfrey J."/>
            <person name="Good R."/>
            <person name="Gotea V."/>
            <person name="Gravely B."/>
            <person name="Greenberg A.J."/>
            <person name="Griffiths-Jones S."/>
            <person name="Gross S."/>
            <person name="Guigo R."/>
            <person name="Gustafson E.A."/>
            <person name="Haerty W."/>
            <person name="Hahn M.W."/>
            <person name="Halligan D.L."/>
            <person name="Halpern A.L."/>
            <person name="Halter G.M."/>
            <person name="Han M.V."/>
            <person name="Heger A."/>
            <person name="Hillier L."/>
            <person name="Hinrichs A.S."/>
            <person name="Holmes I."/>
            <person name="Hoskins R.A."/>
            <person name="Hubisz M.J."/>
            <person name="Hultmark D."/>
            <person name="Huntley M.A."/>
            <person name="Jaffe D.B."/>
            <person name="Jagadeeshan S."/>
            <person name="Jeck W.R."/>
            <person name="Johnson J."/>
            <person name="Jones C.D."/>
            <person name="Jordan W.C."/>
            <person name="Karpen G.H."/>
            <person name="Kataoka E."/>
            <person name="Keightley P.D."/>
            <person name="Kheradpour P."/>
            <person name="Kirkness E.F."/>
            <person name="Koerich L.B."/>
            <person name="Kristiansen K."/>
            <person name="Kudrna D."/>
            <person name="Kulathinal R.J."/>
            <person name="Kumar S."/>
            <person name="Kwok R."/>
            <person name="Lander E."/>
            <person name="Langley C.H."/>
            <person name="Lapoint R."/>
            <person name="Lazzaro B.P."/>
            <person name="Lee S.J."/>
            <person name="Levesque L."/>
            <person name="Li R."/>
            <person name="Lin C.F."/>
            <person name="Lin M.F."/>
            <person name="Lindblad-Toh K."/>
            <person name="Llopart A."/>
            <person name="Long M."/>
            <person name="Low L."/>
            <person name="Lozovsky E."/>
            <person name="Lu J."/>
            <person name="Luo M."/>
            <person name="Machado C.A."/>
            <person name="Makalowski W."/>
            <person name="Marzo M."/>
            <person name="Matsuda M."/>
            <person name="Matzkin L."/>
            <person name="McAllister B."/>
            <person name="McBride C.S."/>
            <person name="McKernan B."/>
            <person name="McKernan K."/>
            <person name="Mendez-Lago M."/>
            <person name="Minx P."/>
            <person name="Mollenhauer M.U."/>
            <person name="Montooth K."/>
            <person name="Mount S.M."/>
            <person name="Mu X."/>
            <person name="Myers E."/>
            <person name="Negre B."/>
            <person name="Newfeld S."/>
            <person name="Nielsen R."/>
            <person name="Noor M.A."/>
            <person name="O'Grady P."/>
            <person name="Pachter L."/>
            <person name="Papaceit M."/>
            <person name="Parisi M.J."/>
            <person name="Parisi M."/>
            <person name="Parts L."/>
            <person name="Pedersen J.S."/>
            <person name="Pesole G."/>
            <person name="Phillippy A.M."/>
            <person name="Ponting C.P."/>
            <person name="Pop M."/>
            <person name="Porcelli D."/>
            <person name="Powell J.R."/>
            <person name="Prohaska S."/>
            <person name="Pruitt K."/>
            <person name="Puig M."/>
            <person name="Quesneville H."/>
            <person name="Ram K.R."/>
            <person name="Rand D."/>
            <person name="Rasmussen M.D."/>
            <person name="Reed L.K."/>
            <person name="Reenan R."/>
            <person name="Reily A."/>
            <person name="Remington K.A."/>
            <person name="Rieger T.T."/>
            <person name="Ritchie M.G."/>
            <person name="Robin C."/>
            <person name="Rogers Y.H."/>
            <person name="Rohde C."/>
            <person name="Rozas J."/>
            <person name="Rubenfield M.J."/>
            <person name="Ruiz A."/>
            <person name="Russo S."/>
            <person name="Salzberg S.L."/>
            <person name="Sanchez-Gracia A."/>
            <person name="Saranga D.J."/>
            <person name="Sato H."/>
            <person name="Schaeffer S.W."/>
            <person name="Schatz M.C."/>
            <person name="Schlenke T."/>
            <person name="Schwartz R."/>
            <person name="Segarra C."/>
            <person name="Singh R.S."/>
            <person name="Sirot L."/>
            <person name="Sirota M."/>
            <person name="Sisneros N.B."/>
            <person name="Smith C.D."/>
            <person name="Smith T.F."/>
            <person name="Spieth J."/>
            <person name="Stage D.E."/>
            <person name="Stark A."/>
            <person name="Stephan W."/>
            <person name="Strausberg R.L."/>
            <person name="Strempel S."/>
            <person name="Sturgill D."/>
            <person name="Sutton G."/>
            <person name="Sutton G.G."/>
            <person name="Tao W."/>
            <person name="Teichmann S."/>
            <person name="Tobari Y.N."/>
            <person name="Tomimura Y."/>
            <person name="Tsolas J.M."/>
            <person name="Valente V.L."/>
            <person name="Venter E."/>
            <person name="Venter J.C."/>
            <person name="Vicario S."/>
            <person name="Vieira F.G."/>
            <person name="Vilella A.J."/>
            <person name="Villasante A."/>
            <person name="Walenz B."/>
            <person name="Wang J."/>
            <person name="Wasserman M."/>
            <person name="Watts T."/>
            <person name="Wilson D."/>
            <person name="Wilson R.K."/>
            <person name="Wing R.A."/>
            <person name="Wolfner M.F."/>
            <person name="Wong A."/>
            <person name="Wong G.K."/>
            <person name="Wu C.I."/>
            <person name="Wu G."/>
            <person name="Yamamoto D."/>
            <person name="Yang H.P."/>
            <person name="Yang S.P."/>
            <person name="Yorke J.A."/>
            <person name="Yoshida K."/>
            <person name="Zdobnov E."/>
            <person name="Zhang P."/>
            <person name="Zhang Y."/>
            <person name="Zimin A.V."/>
            <person name="Baldwin J."/>
            <person name="Abdouelleil A."/>
            <person name="Abdulkadir J."/>
            <person name="Abebe A."/>
            <person name="Abera B."/>
            <person name="Abreu J."/>
            <person name="Acer S.C."/>
            <person name="Aftuck L."/>
            <person name="Alexander A."/>
            <person name="An P."/>
            <person name="Anderson E."/>
            <person name="Anderson S."/>
            <person name="Arachi H."/>
            <person name="Azer M."/>
            <person name="Bachantsang P."/>
            <person name="Barry A."/>
            <person name="Bayul T."/>
            <person name="Berlin A."/>
            <person name="Bessette D."/>
            <person name="Bloom T."/>
            <person name="Blye J."/>
            <person name="Boguslavskiy L."/>
            <person name="Bonnet C."/>
            <person name="Boukhgalter B."/>
            <person name="Bourzgui I."/>
            <person name="Brown A."/>
            <person name="Cahill P."/>
            <person name="Channer S."/>
            <person name="Cheshatsang Y."/>
            <person name="Chuda L."/>
            <person name="Citroen M."/>
            <person name="Collymore A."/>
            <person name="Cooke P."/>
            <person name="Costello M."/>
            <person name="D'Aco K."/>
            <person name="Daza R."/>
            <person name="De Haan G."/>
            <person name="DeGray S."/>
            <person name="DeMaso C."/>
            <person name="Dhargay N."/>
            <person name="Dooley K."/>
            <person name="Dooley E."/>
            <person name="Doricent M."/>
            <person name="Dorje P."/>
            <person name="Dorjee K."/>
            <person name="Dupes A."/>
            <person name="Elong R."/>
            <person name="Falk J."/>
            <person name="Farina A."/>
            <person name="Faro S."/>
            <person name="Ferguson D."/>
            <person name="Fisher S."/>
            <person name="Foley C.D."/>
            <person name="Franke A."/>
            <person name="Friedrich D."/>
            <person name="Gadbois L."/>
            <person name="Gearin G."/>
            <person name="Gearin C.R."/>
            <person name="Giannoukos G."/>
            <person name="Goode T."/>
            <person name="Graham J."/>
            <person name="Grandbois E."/>
            <person name="Grewal S."/>
            <person name="Gyaltsen K."/>
            <person name="Hafez N."/>
            <person name="Hagos B."/>
            <person name="Hall J."/>
            <person name="Henson C."/>
            <person name="Hollinger A."/>
            <person name="Honan T."/>
            <person name="Huard M.D."/>
            <person name="Hughes L."/>
            <person name="Hurhula B."/>
            <person name="Husby M.E."/>
            <person name="Kamat A."/>
            <person name="Kanga B."/>
            <person name="Kashin S."/>
            <person name="Khazanovich D."/>
            <person name="Kisner P."/>
            <person name="Lance K."/>
            <person name="Lara M."/>
            <person name="Lee W."/>
            <person name="Lennon N."/>
            <person name="Letendre F."/>
            <person name="LeVine R."/>
            <person name="Lipovsky A."/>
            <person name="Liu X."/>
            <person name="Liu J."/>
            <person name="Liu S."/>
            <person name="Lokyitsang T."/>
            <person name="Lokyitsang Y."/>
            <person name="Lubonja R."/>
            <person name="Lui A."/>
            <person name="MacDonald P."/>
            <person name="Magnisalis V."/>
            <person name="Maru K."/>
            <person name="Matthews C."/>
            <person name="McCusker W."/>
            <person name="McDonough S."/>
            <person name="Mehta T."/>
            <person name="Meldrim J."/>
            <person name="Meneus L."/>
            <person name="Mihai O."/>
            <person name="Mihalev A."/>
            <person name="Mihova T."/>
            <person name="Mittelman R."/>
            <person name="Mlenga V."/>
            <person name="Montmayeur A."/>
            <person name="Mulrain L."/>
            <person name="Navidi A."/>
            <person name="Naylor J."/>
            <person name="Negash T."/>
            <person name="Nguyen T."/>
            <person name="Nguyen N."/>
            <person name="Nicol R."/>
            <person name="Norbu C."/>
            <person name="Norbu N."/>
            <person name="Novod N."/>
            <person name="O'Neill B."/>
            <person name="Osman S."/>
            <person name="Markiewicz E."/>
            <person name="Oyono O.L."/>
            <person name="Patti C."/>
            <person name="Phunkhang P."/>
            <person name="Pierre F."/>
            <person name="Priest M."/>
            <person name="Raghuraman S."/>
            <person name="Rege F."/>
            <person name="Reyes R."/>
            <person name="Rise C."/>
            <person name="Rogov P."/>
            <person name="Ross K."/>
            <person name="Ryan E."/>
            <person name="Settipalli S."/>
            <person name="Shea T."/>
            <person name="Sherpa N."/>
            <person name="Shi L."/>
            <person name="Shih D."/>
            <person name="Sparrow T."/>
            <person name="Spaulding J."/>
            <person name="Stalker J."/>
            <person name="Stange-Thomann N."/>
            <person name="Stavropoulos S."/>
            <person name="Stone C."/>
            <person name="Strader C."/>
            <person name="Tesfaye S."/>
            <person name="Thomson T."/>
            <person name="Thoulutsang Y."/>
            <person name="Thoulutsang D."/>
            <person name="Topham K."/>
            <person name="Topping I."/>
            <person name="Tsamla T."/>
            <person name="Vassiliev H."/>
            <person name="Vo A."/>
            <person name="Wangchuk T."/>
            <person name="Wangdi T."/>
            <person name="Weiand M."/>
            <person name="Wilkinson J."/>
            <person name="Wilson A."/>
            <person name="Yadav S."/>
            <person name="Young G."/>
            <person name="Yu Q."/>
            <person name="Zembek L."/>
            <person name="Zhong D."/>
            <person name="Zimmer A."/>
            <person name="Zwirko Z."/>
            <person name="Jaffe D.B."/>
            <person name="Alvarez P."/>
            <person name="Brockman W."/>
            <person name="Butler J."/>
            <person name="Chin C."/>
            <person name="Gnerre S."/>
            <person name="Grabherr M."/>
            <person name="Kleber M."/>
            <person name="Mauceli E."/>
            <person name="MacCallum I."/>
        </authorList>
    </citation>
    <scope>NUCLEOTIDE SEQUENCE [LARGE SCALE GENOMIC DNA]</scope>
    <source>
        <strain evidence="4">Tai18E2 / Tucson 14021-0261.01</strain>
    </source>
</reference>
<dbReference type="PANTHER" id="PTHR31691:SF1">
    <property type="entry name" value="ROTATIN"/>
    <property type="match status" value="1"/>
</dbReference>
<accession>B4P5D2</accession>
<dbReference type="GO" id="GO:0061823">
    <property type="term" value="C:ring centriole"/>
    <property type="evidence" value="ECO:0007669"/>
    <property type="project" value="EnsemblMetazoa"/>
</dbReference>